<reference evidence="2 3" key="1">
    <citation type="submission" date="2021-06" db="EMBL/GenBank/DDBJ databases">
        <title>Ecological speciation of a Streptomyces species isolated from different habitats and geographic origins.</title>
        <authorList>
            <person name="Wang J."/>
        </authorList>
    </citation>
    <scope>NUCLEOTIDE SEQUENCE [LARGE SCALE GENOMIC DNA]</scope>
    <source>
        <strain evidence="2 3">FXJ8.012</strain>
    </source>
</reference>
<dbReference type="Pfam" id="PF01740">
    <property type="entry name" value="STAS"/>
    <property type="match status" value="1"/>
</dbReference>
<comment type="caution">
    <text evidence="2">The sequence shown here is derived from an EMBL/GenBank/DDBJ whole genome shotgun (WGS) entry which is preliminary data.</text>
</comment>
<dbReference type="InterPro" id="IPR036513">
    <property type="entry name" value="STAS_dom_sf"/>
</dbReference>
<keyword evidence="3" id="KW-1185">Reference proteome</keyword>
<dbReference type="CDD" id="cd07043">
    <property type="entry name" value="STAS_anti-anti-sigma_factors"/>
    <property type="match status" value="1"/>
</dbReference>
<proteinExistence type="predicted"/>
<dbReference type="SUPFAM" id="SSF52091">
    <property type="entry name" value="SpoIIaa-like"/>
    <property type="match status" value="1"/>
</dbReference>
<dbReference type="Proteomes" id="UP000758701">
    <property type="component" value="Unassembled WGS sequence"/>
</dbReference>
<protein>
    <submittedName>
        <fullName evidence="2">STAS domain-containing protein</fullName>
    </submittedName>
</protein>
<name>A0ABS7VZW7_STROV</name>
<gene>
    <name evidence="2" type="ORF">KVH32_08700</name>
</gene>
<dbReference type="Gene3D" id="3.30.750.24">
    <property type="entry name" value="STAS domain"/>
    <property type="match status" value="1"/>
</dbReference>
<organism evidence="2 3">
    <name type="scientific">Streptomyces olivaceus</name>
    <dbReference type="NCBI Taxonomy" id="47716"/>
    <lineage>
        <taxon>Bacteria</taxon>
        <taxon>Bacillati</taxon>
        <taxon>Actinomycetota</taxon>
        <taxon>Actinomycetes</taxon>
        <taxon>Kitasatosporales</taxon>
        <taxon>Streptomycetaceae</taxon>
        <taxon>Streptomyces</taxon>
    </lineage>
</organism>
<evidence type="ECO:0000313" key="2">
    <source>
        <dbReference type="EMBL" id="MBZ6151253.1"/>
    </source>
</evidence>
<evidence type="ECO:0000313" key="3">
    <source>
        <dbReference type="Proteomes" id="UP000758701"/>
    </source>
</evidence>
<evidence type="ECO:0000259" key="1">
    <source>
        <dbReference type="PROSITE" id="PS50801"/>
    </source>
</evidence>
<accession>A0ABS7VZW7</accession>
<sequence>MTASPHPRPVTIEPSAGPDELLLSLAGDLDYETADEALASVRRTLEERAGLGVLRLDCRKLDLVDSMGLSVLLQIHRLAGRAGMGFHLDNPGPTLVRLLEITGTYEHLTSPGDGDHP</sequence>
<dbReference type="PROSITE" id="PS50801">
    <property type="entry name" value="STAS"/>
    <property type="match status" value="1"/>
</dbReference>
<feature type="domain" description="STAS" evidence="1">
    <location>
        <begin position="10"/>
        <end position="117"/>
    </location>
</feature>
<dbReference type="EMBL" id="JAHSTP010000002">
    <property type="protein sequence ID" value="MBZ6151253.1"/>
    <property type="molecule type" value="Genomic_DNA"/>
</dbReference>
<dbReference type="InterPro" id="IPR002645">
    <property type="entry name" value="STAS_dom"/>
</dbReference>